<dbReference type="InterPro" id="IPR001279">
    <property type="entry name" value="Metallo-B-lactamas"/>
</dbReference>
<evidence type="ECO:0000256" key="4">
    <source>
        <dbReference type="ARBA" id="ARBA00032988"/>
    </source>
</evidence>
<dbReference type="InterPro" id="IPR036866">
    <property type="entry name" value="RibonucZ/Hydroxyglut_hydro"/>
</dbReference>
<dbReference type="PANTHER" id="PTHR23200:SF48">
    <property type="entry name" value="METALLO-BETA-LACTAMASE DOMAIN-CONTAINING PROTEIN 1"/>
    <property type="match status" value="1"/>
</dbReference>
<comment type="catalytic activity">
    <reaction evidence="5">
        <text>a ribonucleotidyl-ribonucleotide-RNA + H2O = a 3'-end ribonucleotide-RNA + a 5'-end 5'-phospho-ribonucleoside-RNA + H(+)</text>
        <dbReference type="Rhea" id="RHEA:68096"/>
        <dbReference type="Rhea" id="RHEA-COMP:15179"/>
        <dbReference type="Rhea" id="RHEA-COMP:17355"/>
        <dbReference type="Rhea" id="RHEA-COMP:17428"/>
        <dbReference type="ChEBI" id="CHEBI:15377"/>
        <dbReference type="ChEBI" id="CHEBI:15378"/>
        <dbReference type="ChEBI" id="CHEBI:74896"/>
        <dbReference type="ChEBI" id="CHEBI:138282"/>
        <dbReference type="ChEBI" id="CHEBI:173118"/>
    </reaction>
    <physiologicalReaction direction="left-to-right" evidence="5">
        <dbReference type="Rhea" id="RHEA:68097"/>
    </physiologicalReaction>
</comment>
<evidence type="ECO:0000313" key="9">
    <source>
        <dbReference type="Proteomes" id="UP000033869"/>
    </source>
</evidence>
<dbReference type="AlphaFoldDB" id="A0A0G0WCU4"/>
<evidence type="ECO:0000256" key="2">
    <source>
        <dbReference type="ARBA" id="ARBA00011738"/>
    </source>
</evidence>
<evidence type="ECO:0000256" key="6">
    <source>
        <dbReference type="ARBA" id="ARBA00045869"/>
    </source>
</evidence>
<evidence type="ECO:0000259" key="7">
    <source>
        <dbReference type="SMART" id="SM00849"/>
    </source>
</evidence>
<comment type="subunit">
    <text evidence="2">Homodimer.</text>
</comment>
<evidence type="ECO:0000256" key="5">
    <source>
        <dbReference type="ARBA" id="ARBA00044690"/>
    </source>
</evidence>
<dbReference type="SMART" id="SM00849">
    <property type="entry name" value="Lactamase_B"/>
    <property type="match status" value="1"/>
</dbReference>
<dbReference type="Pfam" id="PF00753">
    <property type="entry name" value="Lactamase_B"/>
    <property type="match status" value="1"/>
</dbReference>
<dbReference type="EMBL" id="LCBL01000001">
    <property type="protein sequence ID" value="KKS09892.1"/>
    <property type="molecule type" value="Genomic_DNA"/>
</dbReference>
<comment type="function">
    <text evidence="6">Endoribonuclease that catalyzes the hydrolysis of histone-coding pre-mRNA 3'-end. Involved in histone pre-mRNA processing during the S-phase of the cell cycle, which is required for entering/progressing through S-phase. Cleaves histone pre-mRNA at a major and a minor cleavage site after the 5'-ACCCA-3' and the 5'-ACCCACA-3' sequence, respectively, and located downstream of the stem-loop. May require the presence of the HDE element located at the histone pre-RNA 3'-end to avoid non-specific cleavage.</text>
</comment>
<organism evidence="8 9">
    <name type="scientific">candidate division CPR2 bacterium GW2011_GWC1_41_48</name>
    <dbReference type="NCBI Taxonomy" id="1618344"/>
    <lineage>
        <taxon>Bacteria</taxon>
        <taxon>Bacteria division CPR2</taxon>
    </lineage>
</organism>
<comment type="caution">
    <text evidence="8">The sequence shown here is derived from an EMBL/GenBank/DDBJ whole genome shotgun (WGS) entry which is preliminary data.</text>
</comment>
<comment type="subcellular location">
    <subcellularLocation>
        <location evidence="1">Cytoplasm</location>
        <location evidence="1">Cytosol</location>
    </subcellularLocation>
</comment>
<evidence type="ECO:0000256" key="1">
    <source>
        <dbReference type="ARBA" id="ARBA00004514"/>
    </source>
</evidence>
<name>A0A0G0WCU4_UNCC2</name>
<proteinExistence type="predicted"/>
<dbReference type="PANTHER" id="PTHR23200">
    <property type="entry name" value="METALLO-BETA-LACTAMASE DOMAIN-CONTAINING PROTEIN 1"/>
    <property type="match status" value="1"/>
</dbReference>
<feature type="domain" description="Metallo-beta-lactamase" evidence="7">
    <location>
        <begin position="23"/>
        <end position="183"/>
    </location>
</feature>
<sequence length="191" mass="21357">MAQVDILIKGYNQEVSEELHKYASTTTLVRSGEFNIVVDPGTHKSTDLYVQALKKFNLTPDDITHVFTTHEHLDHTRDIPFFKNATVIDGVGFHKADEHRFDESKELGIAPGVKRIATPGHGQEDQHASLLVDTDKGVVCVAGDLWWYEDFTPVDDPYISNPEALEGSRKKILELADWIIPGHGGVVKVER</sequence>
<dbReference type="InterPro" id="IPR039344">
    <property type="entry name" value="MBLAC1"/>
</dbReference>
<dbReference type="SUPFAM" id="SSF56281">
    <property type="entry name" value="Metallo-hydrolase/oxidoreductase"/>
    <property type="match status" value="1"/>
</dbReference>
<accession>A0A0G0WCU4</accession>
<evidence type="ECO:0000256" key="3">
    <source>
        <dbReference type="ARBA" id="ARBA00014856"/>
    </source>
</evidence>
<evidence type="ECO:0000313" key="8">
    <source>
        <dbReference type="EMBL" id="KKS09892.1"/>
    </source>
</evidence>
<reference evidence="8 9" key="1">
    <citation type="journal article" date="2015" name="Nature">
        <title>rRNA introns, odd ribosomes, and small enigmatic genomes across a large radiation of phyla.</title>
        <authorList>
            <person name="Brown C.T."/>
            <person name="Hug L.A."/>
            <person name="Thomas B.C."/>
            <person name="Sharon I."/>
            <person name="Castelle C.J."/>
            <person name="Singh A."/>
            <person name="Wilkins M.J."/>
            <person name="Williams K.H."/>
            <person name="Banfield J.F."/>
        </authorList>
    </citation>
    <scope>NUCLEOTIDE SEQUENCE [LARGE SCALE GENOMIC DNA]</scope>
</reference>
<dbReference type="Proteomes" id="UP000033869">
    <property type="component" value="Unassembled WGS sequence"/>
</dbReference>
<dbReference type="GO" id="GO:0005829">
    <property type="term" value="C:cytosol"/>
    <property type="evidence" value="ECO:0007669"/>
    <property type="project" value="UniProtKB-SubCell"/>
</dbReference>
<gene>
    <name evidence="8" type="ORF">UU65_C0001G0297</name>
</gene>
<dbReference type="CDD" id="cd07711">
    <property type="entry name" value="MBLAC1-like_MBL-fold"/>
    <property type="match status" value="1"/>
</dbReference>
<dbReference type="Gene3D" id="3.60.15.10">
    <property type="entry name" value="Ribonuclease Z/Hydroxyacylglutathione hydrolase-like"/>
    <property type="match status" value="1"/>
</dbReference>
<protein>
    <recommendedName>
        <fullName evidence="3">Metallo-beta-lactamase domain-containing protein 1</fullName>
    </recommendedName>
    <alternativeName>
        <fullName evidence="4">Endoribonuclease MBLAC1</fullName>
    </alternativeName>
</protein>